<reference evidence="3" key="1">
    <citation type="submission" date="2025-08" db="UniProtKB">
        <authorList>
            <consortium name="RefSeq"/>
        </authorList>
    </citation>
    <scope>IDENTIFICATION</scope>
</reference>
<organism evidence="2 3">
    <name type="scientific">Diaphorina citri</name>
    <name type="common">Asian citrus psyllid</name>
    <dbReference type="NCBI Taxonomy" id="121845"/>
    <lineage>
        <taxon>Eukaryota</taxon>
        <taxon>Metazoa</taxon>
        <taxon>Ecdysozoa</taxon>
        <taxon>Arthropoda</taxon>
        <taxon>Hexapoda</taxon>
        <taxon>Insecta</taxon>
        <taxon>Pterygota</taxon>
        <taxon>Neoptera</taxon>
        <taxon>Paraneoptera</taxon>
        <taxon>Hemiptera</taxon>
        <taxon>Sternorrhyncha</taxon>
        <taxon>Psylloidea</taxon>
        <taxon>Psyllidae</taxon>
        <taxon>Diaphorininae</taxon>
        <taxon>Diaphorina</taxon>
    </lineage>
</organism>
<protein>
    <submittedName>
        <fullName evidence="3">Zinc finger MYM-type protein 1-like</fullName>
    </submittedName>
</protein>
<accession>A0A3Q0IQ68</accession>
<gene>
    <name evidence="3" type="primary">LOC113465817</name>
</gene>
<feature type="domain" description="HAT C-terminal dimerisation" evidence="1">
    <location>
        <begin position="296"/>
        <end position="364"/>
    </location>
</feature>
<sequence length="390" mass="45509">MSGHLNGLQKKVLDKAPQALFVHCLAHRLNLVLLQSLTNISLCRIFYKTISGIPSFFHHSSKRTHNLGPLRIPTVGETRWSSNSKLLRVIINDWNTLKGTFQNIIDNHSSDSTTVQMAKGFISDFNDFNFTFIAHVSNQVFQTTDILFDVLQKRSLDINYCLTHIEKVKTIIKEKRCDTSFQIVFEKCLEKTELNYSGRQYRNMTKEEVVMKFRQLYFEILDNLIMQMEVRFQDLKKISFVSLADPEKFETFSSKFPNDKLQHLEEMFPKIFNNIPRLKNELELIYIDKDFHDKPLQDVILMLHKDKDIYVEAYKLFALIATIPSTSVSVERSFSCLKRLKTYLRNSMTQERLTSLANITIQKDILQDLMKGSLHSDIIELYATAKDDRI</sequence>
<dbReference type="GO" id="GO:0046983">
    <property type="term" value="F:protein dimerization activity"/>
    <property type="evidence" value="ECO:0007669"/>
    <property type="project" value="InterPro"/>
</dbReference>
<proteinExistence type="predicted"/>
<dbReference type="InterPro" id="IPR008906">
    <property type="entry name" value="HATC_C_dom"/>
</dbReference>
<dbReference type="KEGG" id="dci:113465817"/>
<evidence type="ECO:0000259" key="1">
    <source>
        <dbReference type="Pfam" id="PF05699"/>
    </source>
</evidence>
<dbReference type="PaxDb" id="121845-A0A3Q0IQ68"/>
<dbReference type="AlphaFoldDB" id="A0A3Q0IQ68"/>
<dbReference type="PANTHER" id="PTHR45749">
    <property type="match status" value="1"/>
</dbReference>
<dbReference type="SUPFAM" id="SSF53098">
    <property type="entry name" value="Ribonuclease H-like"/>
    <property type="match status" value="1"/>
</dbReference>
<keyword evidence="2" id="KW-1185">Reference proteome</keyword>
<dbReference type="Pfam" id="PF05699">
    <property type="entry name" value="Dimer_Tnp_hAT"/>
    <property type="match status" value="1"/>
</dbReference>
<name>A0A3Q0IQ68_DIACI</name>
<dbReference type="Proteomes" id="UP000079169">
    <property type="component" value="Unplaced"/>
</dbReference>
<dbReference type="InterPro" id="IPR012337">
    <property type="entry name" value="RNaseH-like_sf"/>
</dbReference>
<evidence type="ECO:0000313" key="3">
    <source>
        <dbReference type="RefSeq" id="XP_026676465.1"/>
    </source>
</evidence>
<dbReference type="PANTHER" id="PTHR45749:SF28">
    <property type="entry name" value="ZINC FINGER MYM-TYPE PROTEIN 1-LIKE-RELATED"/>
    <property type="match status" value="1"/>
</dbReference>
<feature type="non-terminal residue" evidence="3">
    <location>
        <position position="390"/>
    </location>
</feature>
<evidence type="ECO:0000313" key="2">
    <source>
        <dbReference type="Proteomes" id="UP000079169"/>
    </source>
</evidence>
<dbReference type="RefSeq" id="XP_026676465.1">
    <property type="nucleotide sequence ID" value="XM_026820664.1"/>
</dbReference>
<dbReference type="GeneID" id="113465817"/>